<comment type="caution">
    <text evidence="1">The sequence shown here is derived from an EMBL/GenBank/DDBJ whole genome shotgun (WGS) entry which is preliminary data.</text>
</comment>
<sequence>MVSRYKPPVPQYQDYNVNLLYNPSIYIFPPPSTQFCIPSFQIILFQNRYPTPVVKMPNSMLFNAIPIDDASTHAYLRFPSSSYFIKRKENSPRDTRIDKDD</sequence>
<protein>
    <submittedName>
        <fullName evidence="1">Uncharacterized protein</fullName>
    </submittedName>
</protein>
<dbReference type="EMBL" id="VIGI01000005">
    <property type="protein sequence ID" value="KAB8300306.1"/>
    <property type="molecule type" value="Genomic_DNA"/>
</dbReference>
<organism evidence="1 2">
    <name type="scientific">Monilinia laxa</name>
    <name type="common">Brown rot fungus</name>
    <name type="synonym">Sclerotinia laxa</name>
    <dbReference type="NCBI Taxonomy" id="61186"/>
    <lineage>
        <taxon>Eukaryota</taxon>
        <taxon>Fungi</taxon>
        <taxon>Dikarya</taxon>
        <taxon>Ascomycota</taxon>
        <taxon>Pezizomycotina</taxon>
        <taxon>Leotiomycetes</taxon>
        <taxon>Helotiales</taxon>
        <taxon>Sclerotiniaceae</taxon>
        <taxon>Monilinia</taxon>
    </lineage>
</organism>
<name>A0A5N6KAS9_MONLA</name>
<evidence type="ECO:0000313" key="2">
    <source>
        <dbReference type="Proteomes" id="UP000326757"/>
    </source>
</evidence>
<accession>A0A5N6KAS9</accession>
<dbReference type="AlphaFoldDB" id="A0A5N6KAS9"/>
<evidence type="ECO:0000313" key="1">
    <source>
        <dbReference type="EMBL" id="KAB8300306.1"/>
    </source>
</evidence>
<gene>
    <name evidence="1" type="ORF">EYC80_000500</name>
</gene>
<dbReference type="Proteomes" id="UP000326757">
    <property type="component" value="Unassembled WGS sequence"/>
</dbReference>
<proteinExistence type="predicted"/>
<reference evidence="1 2" key="1">
    <citation type="submission" date="2019-06" db="EMBL/GenBank/DDBJ databases">
        <title>Genome Sequence of the Brown Rot Fungal Pathogen Monilinia laxa.</title>
        <authorList>
            <person name="De Miccolis Angelini R.M."/>
            <person name="Landi L."/>
            <person name="Abate D."/>
            <person name="Pollastro S."/>
            <person name="Romanazzi G."/>
            <person name="Faretra F."/>
        </authorList>
    </citation>
    <scope>NUCLEOTIDE SEQUENCE [LARGE SCALE GENOMIC DNA]</scope>
    <source>
        <strain evidence="1 2">Mlax316</strain>
    </source>
</reference>
<keyword evidence="2" id="KW-1185">Reference proteome</keyword>